<sequence>MVSSSPPSGRSLPQQELSSLGLDPADFSLYSPPAPPESGLSGSPWIPQTSNNGDPYVCFSSPDLGPIYGATGLPPGLPSGLPPAFGGLLQHLYGLQRPLLPWFSMSTPEEVLRLVRPPYSYSALIAMAIQSAPERRLTLNQIYRYVADNFPFYGRNKAGWQNSIRHNLSLNDCFRKVSRHENDPGKGNYWTLDTKCEKMLDNGNFRRKRKRKADNVTAGKKPPSSSSSSSSSDSSSSEHSPKLPSMHCDGSSTEFPALSDTDLSSFLCHLQDSLLLPPPPHSSSYMHVPDHPSFSPPPSQGYSYSPSAVVPQWDTCISSPPLYSSFHHSSPPPPLLPSSHLTPPHFSSLAAPQAGSPPLYSAPQAGSPPLYSAPQAGSPPLYSAPQAGSPLLYSAPQAGSPPLYVDLQTASCFLPDLQEARQLQAAQCGPLFSGGFCNALPLDSLVLQQ</sequence>
<feature type="region of interest" description="Disordered" evidence="7">
    <location>
        <begin position="202"/>
        <end position="254"/>
    </location>
</feature>
<keyword evidence="4" id="KW-0804">Transcription</keyword>
<dbReference type="EMBL" id="JBCEZU010000045">
    <property type="protein sequence ID" value="KAK9537004.1"/>
    <property type="molecule type" value="Genomic_DNA"/>
</dbReference>
<dbReference type="PROSITE" id="PS50039">
    <property type="entry name" value="FORK_HEAD_3"/>
    <property type="match status" value="1"/>
</dbReference>
<evidence type="ECO:0000256" key="1">
    <source>
        <dbReference type="ARBA" id="ARBA00004123"/>
    </source>
</evidence>
<dbReference type="InterPro" id="IPR018122">
    <property type="entry name" value="TF_fork_head_CS_1"/>
</dbReference>
<dbReference type="SUPFAM" id="SSF46785">
    <property type="entry name" value="Winged helix' DNA-binding domain"/>
    <property type="match status" value="1"/>
</dbReference>
<comment type="caution">
    <text evidence="9">The sequence shown here is derived from an EMBL/GenBank/DDBJ whole genome shotgun (WGS) entry which is preliminary data.</text>
</comment>
<keyword evidence="5 6" id="KW-0539">Nucleus</keyword>
<accession>A0AAW1FQP5</accession>
<feature type="compositionally biased region" description="Polar residues" evidence="7">
    <location>
        <begin position="1"/>
        <end position="18"/>
    </location>
</feature>
<dbReference type="InterPro" id="IPR036388">
    <property type="entry name" value="WH-like_DNA-bd_sf"/>
</dbReference>
<feature type="DNA-binding region" description="Fork-head" evidence="6">
    <location>
        <begin position="116"/>
        <end position="210"/>
    </location>
</feature>
<evidence type="ECO:0000256" key="2">
    <source>
        <dbReference type="ARBA" id="ARBA00023015"/>
    </source>
</evidence>
<comment type="subcellular location">
    <subcellularLocation>
        <location evidence="1 6">Nucleus</location>
    </subcellularLocation>
</comment>
<dbReference type="GO" id="GO:0005634">
    <property type="term" value="C:nucleus"/>
    <property type="evidence" value="ECO:0007669"/>
    <property type="project" value="UniProtKB-SubCell"/>
</dbReference>
<evidence type="ECO:0000313" key="10">
    <source>
        <dbReference type="Proteomes" id="UP001488805"/>
    </source>
</evidence>
<reference evidence="9 10" key="1">
    <citation type="journal article" date="2024" name="Genome Biol. Evol.">
        <title>Chromosome-level genome assembly of the viviparous eelpout Zoarces viviparus.</title>
        <authorList>
            <person name="Fuhrmann N."/>
            <person name="Brasseur M.V."/>
            <person name="Bakowski C.E."/>
            <person name="Podsiadlowski L."/>
            <person name="Prost S."/>
            <person name="Krehenwinkel H."/>
            <person name="Mayer C."/>
        </authorList>
    </citation>
    <scope>NUCLEOTIDE SEQUENCE [LARGE SCALE GENOMIC DNA]</scope>
    <source>
        <strain evidence="9">NO-MEL_2022_Ind0_liver</strain>
    </source>
</reference>
<feature type="region of interest" description="Disordered" evidence="7">
    <location>
        <begin position="1"/>
        <end position="46"/>
    </location>
</feature>
<organism evidence="9 10">
    <name type="scientific">Zoarces viviparus</name>
    <name type="common">Viviparous eelpout</name>
    <name type="synonym">Blennius viviparus</name>
    <dbReference type="NCBI Taxonomy" id="48416"/>
    <lineage>
        <taxon>Eukaryota</taxon>
        <taxon>Metazoa</taxon>
        <taxon>Chordata</taxon>
        <taxon>Craniata</taxon>
        <taxon>Vertebrata</taxon>
        <taxon>Euteleostomi</taxon>
        <taxon>Actinopterygii</taxon>
        <taxon>Neopterygii</taxon>
        <taxon>Teleostei</taxon>
        <taxon>Neoteleostei</taxon>
        <taxon>Acanthomorphata</taxon>
        <taxon>Eupercaria</taxon>
        <taxon>Perciformes</taxon>
        <taxon>Cottioidei</taxon>
        <taxon>Zoarcales</taxon>
        <taxon>Zoarcidae</taxon>
        <taxon>Zoarcinae</taxon>
        <taxon>Zoarces</taxon>
    </lineage>
</organism>
<dbReference type="PANTHER" id="PTHR11829">
    <property type="entry name" value="FORKHEAD BOX PROTEIN"/>
    <property type="match status" value="1"/>
</dbReference>
<protein>
    <recommendedName>
        <fullName evidence="8">Fork-head domain-containing protein</fullName>
    </recommendedName>
</protein>
<feature type="compositionally biased region" description="Low complexity" evidence="7">
    <location>
        <begin position="224"/>
        <end position="237"/>
    </location>
</feature>
<dbReference type="InterPro" id="IPR036390">
    <property type="entry name" value="WH_DNA-bd_sf"/>
</dbReference>
<dbReference type="GO" id="GO:0009888">
    <property type="term" value="P:tissue development"/>
    <property type="evidence" value="ECO:0007669"/>
    <property type="project" value="UniProtKB-ARBA"/>
</dbReference>
<keyword evidence="2" id="KW-0805">Transcription regulation</keyword>
<name>A0AAW1FQP5_ZOAVI</name>
<dbReference type="PRINTS" id="PR00053">
    <property type="entry name" value="FORKHEAD"/>
</dbReference>
<keyword evidence="10" id="KW-1185">Reference proteome</keyword>
<dbReference type="Gene3D" id="1.10.10.10">
    <property type="entry name" value="Winged helix-like DNA-binding domain superfamily/Winged helix DNA-binding domain"/>
    <property type="match status" value="1"/>
</dbReference>
<dbReference type="InterPro" id="IPR030456">
    <property type="entry name" value="TF_fork_head_CS_2"/>
</dbReference>
<evidence type="ECO:0000256" key="7">
    <source>
        <dbReference type="SAM" id="MobiDB-lite"/>
    </source>
</evidence>
<dbReference type="GO" id="GO:0009653">
    <property type="term" value="P:anatomical structure morphogenesis"/>
    <property type="evidence" value="ECO:0007669"/>
    <property type="project" value="TreeGrafter"/>
</dbReference>
<keyword evidence="3 6" id="KW-0238">DNA-binding</keyword>
<gene>
    <name evidence="9" type="ORF">VZT92_006742</name>
</gene>
<dbReference type="AlphaFoldDB" id="A0AAW1FQP5"/>
<dbReference type="PROSITE" id="PS00658">
    <property type="entry name" value="FORK_HEAD_2"/>
    <property type="match status" value="1"/>
</dbReference>
<evidence type="ECO:0000313" key="9">
    <source>
        <dbReference type="EMBL" id="KAK9537004.1"/>
    </source>
</evidence>
<dbReference type="Pfam" id="PF00250">
    <property type="entry name" value="Forkhead"/>
    <property type="match status" value="1"/>
</dbReference>
<evidence type="ECO:0000259" key="8">
    <source>
        <dbReference type="PROSITE" id="PS50039"/>
    </source>
</evidence>
<dbReference type="FunFam" id="1.10.10.10:FF:000016">
    <property type="entry name" value="Forkhead box protein I1"/>
    <property type="match status" value="1"/>
</dbReference>
<evidence type="ECO:0000256" key="4">
    <source>
        <dbReference type="ARBA" id="ARBA00023163"/>
    </source>
</evidence>
<dbReference type="GO" id="GO:0000978">
    <property type="term" value="F:RNA polymerase II cis-regulatory region sequence-specific DNA binding"/>
    <property type="evidence" value="ECO:0007669"/>
    <property type="project" value="TreeGrafter"/>
</dbReference>
<dbReference type="GO" id="GO:0030154">
    <property type="term" value="P:cell differentiation"/>
    <property type="evidence" value="ECO:0007669"/>
    <property type="project" value="UniProtKB-ARBA"/>
</dbReference>
<dbReference type="InterPro" id="IPR050211">
    <property type="entry name" value="FOX_domain-containing"/>
</dbReference>
<proteinExistence type="predicted"/>
<feature type="region of interest" description="Disordered" evidence="7">
    <location>
        <begin position="357"/>
        <end position="378"/>
    </location>
</feature>
<dbReference type="SMART" id="SM00339">
    <property type="entry name" value="FH"/>
    <property type="match status" value="1"/>
</dbReference>
<dbReference type="Proteomes" id="UP001488805">
    <property type="component" value="Unassembled WGS sequence"/>
</dbReference>
<evidence type="ECO:0000256" key="6">
    <source>
        <dbReference type="PROSITE-ProRule" id="PRU00089"/>
    </source>
</evidence>
<feature type="region of interest" description="Disordered" evidence="7">
    <location>
        <begin position="281"/>
        <end position="305"/>
    </location>
</feature>
<dbReference type="PROSITE" id="PS00657">
    <property type="entry name" value="FORK_HEAD_1"/>
    <property type="match status" value="1"/>
</dbReference>
<dbReference type="GO" id="GO:0000981">
    <property type="term" value="F:DNA-binding transcription factor activity, RNA polymerase II-specific"/>
    <property type="evidence" value="ECO:0007669"/>
    <property type="project" value="TreeGrafter"/>
</dbReference>
<evidence type="ECO:0000256" key="5">
    <source>
        <dbReference type="ARBA" id="ARBA00023242"/>
    </source>
</evidence>
<feature type="domain" description="Fork-head" evidence="8">
    <location>
        <begin position="116"/>
        <end position="210"/>
    </location>
</feature>
<evidence type="ECO:0000256" key="3">
    <source>
        <dbReference type="ARBA" id="ARBA00023125"/>
    </source>
</evidence>
<dbReference type="InterPro" id="IPR001766">
    <property type="entry name" value="Fork_head_dom"/>
</dbReference>
<dbReference type="PANTHER" id="PTHR11829:SF384">
    <property type="entry name" value="FORK-HEAD DOMAIN-CONTAINING PROTEIN"/>
    <property type="match status" value="1"/>
</dbReference>